<comment type="caution">
    <text evidence="9">The sequence shown here is derived from an EMBL/GenBank/DDBJ whole genome shotgun (WGS) entry which is preliminary data.</text>
</comment>
<evidence type="ECO:0000256" key="7">
    <source>
        <dbReference type="SAM" id="MobiDB-lite"/>
    </source>
</evidence>
<dbReference type="InterPro" id="IPR002070">
    <property type="entry name" value="TF_Brachyury"/>
</dbReference>
<evidence type="ECO:0000256" key="1">
    <source>
        <dbReference type="ARBA" id="ARBA00004123"/>
    </source>
</evidence>
<evidence type="ECO:0000259" key="8">
    <source>
        <dbReference type="PROSITE" id="PS50252"/>
    </source>
</evidence>
<keyword evidence="5 6" id="KW-0539">Nucleus</keyword>
<dbReference type="Gene3D" id="2.60.40.820">
    <property type="entry name" value="Transcription factor, T-box"/>
    <property type="match status" value="1"/>
</dbReference>
<dbReference type="SMART" id="SM00425">
    <property type="entry name" value="TBOX"/>
    <property type="match status" value="1"/>
</dbReference>
<dbReference type="AlphaFoldDB" id="A0A7I8VT66"/>
<dbReference type="SUPFAM" id="SSF49417">
    <property type="entry name" value="p53-like transcription factors"/>
    <property type="match status" value="1"/>
</dbReference>
<dbReference type="InterPro" id="IPR046360">
    <property type="entry name" value="T-box_DNA-bd"/>
</dbReference>
<comment type="subcellular location">
    <subcellularLocation>
        <location evidence="1 6">Nucleus</location>
    </subcellularLocation>
</comment>
<sequence>MFQDESSRALGFVHHSFMQNSNSTTNAAFPFNGFPTVHSMPDPTTAFALHGAAAGVHQFASSAPPCSSYAPTRRFYTSSAPAQEQCVDKNIKVKLENRDLWKKFHSIGTEMIITKSGRRMFPTFKVSLEGLDASAKYILLVDVVPVDDCRYKYHNSEWVVTGKAEPHMPGRLYIHPDSPASGSHWMKQSVAFHKMKLTNNNLDQNGHIILNSMHKYQPRVHVVQANDIFSLRWTTFNTFPFEETTFIAVTAYQNEQITQLKIDNNPFAKGFRDNGMGRRDHRLIGQKRSAAATSSTQQPESTSSPPVTSSKDSEEEEDEKRMRRDDYRPHPQVSQPHPPPPPCQFGSQQQIQQSYCVPQQNPYCVPQSATASAFASPFQCHSMLSAFQ</sequence>
<dbReference type="CDD" id="cd20189">
    <property type="entry name" value="T-box_TBX4_5-like"/>
    <property type="match status" value="1"/>
</dbReference>
<dbReference type="Proteomes" id="UP000549394">
    <property type="component" value="Unassembled WGS sequence"/>
</dbReference>
<dbReference type="GO" id="GO:0000981">
    <property type="term" value="F:DNA-binding transcription factor activity, RNA polymerase II-specific"/>
    <property type="evidence" value="ECO:0007669"/>
    <property type="project" value="TreeGrafter"/>
</dbReference>
<feature type="compositionally biased region" description="Low complexity" evidence="7">
    <location>
        <begin position="289"/>
        <end position="310"/>
    </location>
</feature>
<evidence type="ECO:0000313" key="9">
    <source>
        <dbReference type="EMBL" id="CAD5119484.1"/>
    </source>
</evidence>
<dbReference type="EMBL" id="CAJFCJ010000010">
    <property type="protein sequence ID" value="CAD5119484.1"/>
    <property type="molecule type" value="Genomic_DNA"/>
</dbReference>
<reference evidence="9 10" key="1">
    <citation type="submission" date="2020-08" db="EMBL/GenBank/DDBJ databases">
        <authorList>
            <person name="Hejnol A."/>
        </authorList>
    </citation>
    <scope>NUCLEOTIDE SEQUENCE [LARGE SCALE GENOMIC DNA]</scope>
</reference>
<dbReference type="OrthoDB" id="7442607at2759"/>
<accession>A0A7I8VT66</accession>
<dbReference type="PROSITE" id="PS01283">
    <property type="entry name" value="TBOX_1"/>
    <property type="match status" value="1"/>
</dbReference>
<dbReference type="GO" id="GO:0000785">
    <property type="term" value="C:chromatin"/>
    <property type="evidence" value="ECO:0007669"/>
    <property type="project" value="TreeGrafter"/>
</dbReference>
<evidence type="ECO:0000256" key="2">
    <source>
        <dbReference type="ARBA" id="ARBA00023015"/>
    </source>
</evidence>
<dbReference type="GO" id="GO:0001708">
    <property type="term" value="P:cell fate specification"/>
    <property type="evidence" value="ECO:0007669"/>
    <property type="project" value="TreeGrafter"/>
</dbReference>
<dbReference type="FunFam" id="2.60.40.820:FF:000007">
    <property type="entry name" value="T-box transcription factor"/>
    <property type="match status" value="1"/>
</dbReference>
<dbReference type="InterPro" id="IPR018186">
    <property type="entry name" value="TF_T-box_CS"/>
</dbReference>
<feature type="domain" description="T-box" evidence="8">
    <location>
        <begin position="95"/>
        <end position="273"/>
    </location>
</feature>
<dbReference type="PANTHER" id="PTHR11267">
    <property type="entry name" value="T-BOX PROTEIN-RELATED"/>
    <property type="match status" value="1"/>
</dbReference>
<evidence type="ECO:0000256" key="3">
    <source>
        <dbReference type="ARBA" id="ARBA00023125"/>
    </source>
</evidence>
<dbReference type="InterPro" id="IPR008967">
    <property type="entry name" value="p53-like_TF_DNA-bd_sf"/>
</dbReference>
<dbReference type="GO" id="GO:0000978">
    <property type="term" value="F:RNA polymerase II cis-regulatory region sequence-specific DNA binding"/>
    <property type="evidence" value="ECO:0007669"/>
    <property type="project" value="InterPro"/>
</dbReference>
<comment type="caution">
    <text evidence="6">Lacks conserved residue(s) required for the propagation of feature annotation.</text>
</comment>
<keyword evidence="4" id="KW-0804">Transcription</keyword>
<dbReference type="GO" id="GO:0045893">
    <property type="term" value="P:positive regulation of DNA-templated transcription"/>
    <property type="evidence" value="ECO:0007669"/>
    <property type="project" value="InterPro"/>
</dbReference>
<gene>
    <name evidence="9" type="ORF">DGYR_LOCUS7721</name>
</gene>
<dbReference type="GO" id="GO:0005634">
    <property type="term" value="C:nucleus"/>
    <property type="evidence" value="ECO:0007669"/>
    <property type="project" value="UniProtKB-SubCell"/>
</dbReference>
<evidence type="ECO:0000256" key="6">
    <source>
        <dbReference type="PROSITE-ProRule" id="PRU00201"/>
    </source>
</evidence>
<keyword evidence="3 6" id="KW-0238">DNA-binding</keyword>
<protein>
    <submittedName>
        <fullName evidence="9">DgyrCDS8091</fullName>
    </submittedName>
</protein>
<dbReference type="InterPro" id="IPR036960">
    <property type="entry name" value="T-box_sf"/>
</dbReference>
<evidence type="ECO:0000256" key="4">
    <source>
        <dbReference type="ARBA" id="ARBA00023163"/>
    </source>
</evidence>
<dbReference type="Pfam" id="PF00907">
    <property type="entry name" value="T-box"/>
    <property type="match status" value="1"/>
</dbReference>
<proteinExistence type="predicted"/>
<dbReference type="PROSITE" id="PS50252">
    <property type="entry name" value="TBOX_3"/>
    <property type="match status" value="1"/>
</dbReference>
<feature type="compositionally biased region" description="Basic and acidic residues" evidence="7">
    <location>
        <begin position="319"/>
        <end position="329"/>
    </location>
</feature>
<organism evidence="9 10">
    <name type="scientific">Dimorphilus gyrociliatus</name>
    <dbReference type="NCBI Taxonomy" id="2664684"/>
    <lineage>
        <taxon>Eukaryota</taxon>
        <taxon>Metazoa</taxon>
        <taxon>Spiralia</taxon>
        <taxon>Lophotrochozoa</taxon>
        <taxon>Annelida</taxon>
        <taxon>Polychaeta</taxon>
        <taxon>Polychaeta incertae sedis</taxon>
        <taxon>Dinophilidae</taxon>
        <taxon>Dimorphilus</taxon>
    </lineage>
</organism>
<dbReference type="PRINTS" id="PR00937">
    <property type="entry name" value="TBOX"/>
</dbReference>
<name>A0A7I8VT66_9ANNE</name>
<dbReference type="PROSITE" id="PS01264">
    <property type="entry name" value="TBOX_2"/>
    <property type="match status" value="1"/>
</dbReference>
<dbReference type="PRINTS" id="PR00938">
    <property type="entry name" value="BRACHYURY"/>
</dbReference>
<dbReference type="InterPro" id="IPR001699">
    <property type="entry name" value="TF_T-box"/>
</dbReference>
<keyword evidence="2" id="KW-0805">Transcription regulation</keyword>
<evidence type="ECO:0000313" key="10">
    <source>
        <dbReference type="Proteomes" id="UP000549394"/>
    </source>
</evidence>
<evidence type="ECO:0000256" key="5">
    <source>
        <dbReference type="ARBA" id="ARBA00023242"/>
    </source>
</evidence>
<dbReference type="PANTHER" id="PTHR11267:SF204">
    <property type="entry name" value="SPADETAIL"/>
    <property type="match status" value="1"/>
</dbReference>
<feature type="region of interest" description="Disordered" evidence="7">
    <location>
        <begin position="286"/>
        <end position="352"/>
    </location>
</feature>
<keyword evidence="10" id="KW-1185">Reference proteome</keyword>